<name>A0A8H6LS57_9AGAR</name>
<sequence length="507" mass="57007">MRMGNGVLPPEVLGEIFNLSLPDTPSVFSRRSLIDLCLVCKDWRDAAHLDARLWAGINLEFTSKSQPFCYSKALAWIKRSGGRPKSLAIVTACRNHTINNCASATCSASNRALAQLLVQVPALEHLSLEVKAAQCFRNLCASMKRYSEQLDPSPRSLDSSEFPVKSLSLHVGLFTPQDPGHPSYMFESLPGISNLQIKFPTIHLENDFLHVLDPTPAVPGRRLLSPNILEPITRLSMGCNWPLGDVAAVLESCINIKELNLDLDNLECDDPGGLLHERGISLPKVRVLRLRNIAPFSLQILNFLRLQSISELDVKFGSPGMVYRQILDTQYHTEPWEMFMREHAGTLRILRMEDVDVPKAQRLSMIPANLPLLEHLVLDRVYFNADIFRYWSSTPPTEEEGGMWFPRLKSLELLRLGAGFNPDEVFAYLRTRRPFHEEITGTGEERAVRPVFHGPPDSIQHLVMTYDRAESRGMGRTKEYSGKVLGIARALRRAGILVSLGPKFIRP</sequence>
<dbReference type="InterPro" id="IPR001810">
    <property type="entry name" value="F-box_dom"/>
</dbReference>
<dbReference type="InterPro" id="IPR032675">
    <property type="entry name" value="LRR_dom_sf"/>
</dbReference>
<feature type="domain" description="F-box" evidence="1">
    <location>
        <begin position="8"/>
        <end position="58"/>
    </location>
</feature>
<dbReference type="AlphaFoldDB" id="A0A8H6LS57"/>
<evidence type="ECO:0000313" key="3">
    <source>
        <dbReference type="Proteomes" id="UP000521943"/>
    </source>
</evidence>
<dbReference type="PANTHER" id="PTHR38926">
    <property type="entry name" value="F-BOX DOMAIN CONTAINING PROTEIN, EXPRESSED"/>
    <property type="match status" value="1"/>
</dbReference>
<comment type="caution">
    <text evidence="2">The sequence shown here is derived from an EMBL/GenBank/DDBJ whole genome shotgun (WGS) entry which is preliminary data.</text>
</comment>
<dbReference type="Gene3D" id="1.20.1280.50">
    <property type="match status" value="1"/>
</dbReference>
<dbReference type="SUPFAM" id="SSF81383">
    <property type="entry name" value="F-box domain"/>
    <property type="match status" value="1"/>
</dbReference>
<accession>A0A8H6LS57</accession>
<dbReference type="InterPro" id="IPR036047">
    <property type="entry name" value="F-box-like_dom_sf"/>
</dbReference>
<evidence type="ECO:0000313" key="2">
    <source>
        <dbReference type="EMBL" id="KAF6741738.1"/>
    </source>
</evidence>
<dbReference type="PANTHER" id="PTHR38926:SF5">
    <property type="entry name" value="F-BOX AND LEUCINE-RICH REPEAT PROTEIN 6"/>
    <property type="match status" value="1"/>
</dbReference>
<dbReference type="Pfam" id="PF12937">
    <property type="entry name" value="F-box-like"/>
    <property type="match status" value="1"/>
</dbReference>
<evidence type="ECO:0000259" key="1">
    <source>
        <dbReference type="Pfam" id="PF12937"/>
    </source>
</evidence>
<organism evidence="2 3">
    <name type="scientific">Ephemerocybe angulata</name>
    <dbReference type="NCBI Taxonomy" id="980116"/>
    <lineage>
        <taxon>Eukaryota</taxon>
        <taxon>Fungi</taxon>
        <taxon>Dikarya</taxon>
        <taxon>Basidiomycota</taxon>
        <taxon>Agaricomycotina</taxon>
        <taxon>Agaricomycetes</taxon>
        <taxon>Agaricomycetidae</taxon>
        <taxon>Agaricales</taxon>
        <taxon>Agaricineae</taxon>
        <taxon>Psathyrellaceae</taxon>
        <taxon>Ephemerocybe</taxon>
    </lineage>
</organism>
<dbReference type="EMBL" id="JACGCI010000220">
    <property type="protein sequence ID" value="KAF6741738.1"/>
    <property type="molecule type" value="Genomic_DNA"/>
</dbReference>
<dbReference type="Gene3D" id="3.80.10.10">
    <property type="entry name" value="Ribonuclease Inhibitor"/>
    <property type="match status" value="1"/>
</dbReference>
<gene>
    <name evidence="2" type="ORF">DFP72DRAFT_941804</name>
</gene>
<dbReference type="OrthoDB" id="2890556at2759"/>
<dbReference type="Proteomes" id="UP000521943">
    <property type="component" value="Unassembled WGS sequence"/>
</dbReference>
<reference evidence="2 3" key="1">
    <citation type="submission" date="2020-07" db="EMBL/GenBank/DDBJ databases">
        <title>Comparative genomics of pyrophilous fungi reveals a link between fire events and developmental genes.</title>
        <authorList>
            <consortium name="DOE Joint Genome Institute"/>
            <person name="Steindorff A.S."/>
            <person name="Carver A."/>
            <person name="Calhoun S."/>
            <person name="Stillman K."/>
            <person name="Liu H."/>
            <person name="Lipzen A."/>
            <person name="Pangilinan J."/>
            <person name="Labutti K."/>
            <person name="Bruns T.D."/>
            <person name="Grigoriev I.V."/>
        </authorList>
    </citation>
    <scope>NUCLEOTIDE SEQUENCE [LARGE SCALE GENOMIC DNA]</scope>
    <source>
        <strain evidence="2 3">CBS 144469</strain>
    </source>
</reference>
<protein>
    <recommendedName>
        <fullName evidence="1">F-box domain-containing protein</fullName>
    </recommendedName>
</protein>
<keyword evidence="3" id="KW-1185">Reference proteome</keyword>
<proteinExistence type="predicted"/>